<accession>A0A4X1SQ79</accession>
<reference evidence="1 2" key="1">
    <citation type="submission" date="2017-08" db="EMBL/GenBank/DDBJ databases">
        <title>USMARCv1.0.</title>
        <authorList>
            <person name="Hannum G.I."/>
            <person name="Koren S."/>
            <person name="Schroeder S.G."/>
            <person name="Chin S.C."/>
            <person name="Nonneman D.J."/>
            <person name="Becker S.A."/>
            <person name="Rosen B.D."/>
            <person name="Bickhart D.M."/>
            <person name="Putnam N.H."/>
            <person name="Green R.E."/>
            <person name="Tuggle C.K."/>
            <person name="Liu H."/>
            <person name="Rohrer G.A."/>
            <person name="Warr A."/>
            <person name="Hall R."/>
            <person name="Kim K."/>
            <person name="Hume D.A."/>
            <person name="Talbot R."/>
            <person name="Chow W."/>
            <person name="Howe K."/>
            <person name="Schwartz A.S."/>
            <person name="Watson M."/>
            <person name="Archibald A.L."/>
            <person name="Phillippy A.M."/>
            <person name="Smith T.P.L."/>
        </authorList>
    </citation>
    <scope>NUCLEOTIDE SEQUENCE [LARGE SCALE GENOMIC DNA]</scope>
</reference>
<protein>
    <submittedName>
        <fullName evidence="1">Uncharacterized protein</fullName>
    </submittedName>
</protein>
<evidence type="ECO:0000313" key="2">
    <source>
        <dbReference type="Proteomes" id="UP000314985"/>
    </source>
</evidence>
<dbReference type="Proteomes" id="UP000314985">
    <property type="component" value="Chromosome 8"/>
</dbReference>
<dbReference type="AlphaFoldDB" id="A0A4X1SQ79"/>
<sequence>MEYRGCGRLTLLPQCLEGPTLATSLTPTPFRKTRTPCPASLSSYDLFCFVIISALLARRQWIHDTLLSCFPFFIQVTSFC</sequence>
<name>A0A4X1SQ79_PIG</name>
<reference evidence="1" key="2">
    <citation type="submission" date="2025-08" db="UniProtKB">
        <authorList>
            <consortium name="Ensembl"/>
        </authorList>
    </citation>
    <scope>IDENTIFICATION</scope>
</reference>
<proteinExistence type="predicted"/>
<dbReference type="Ensembl" id="ENSSSCT00070005244.1">
    <property type="protein sequence ID" value="ENSSSCP00070004256.1"/>
    <property type="gene ID" value="ENSSSCG00070002809.1"/>
</dbReference>
<organism evidence="1 2">
    <name type="scientific">Sus scrofa</name>
    <name type="common">Pig</name>
    <dbReference type="NCBI Taxonomy" id="9823"/>
    <lineage>
        <taxon>Eukaryota</taxon>
        <taxon>Metazoa</taxon>
        <taxon>Chordata</taxon>
        <taxon>Craniata</taxon>
        <taxon>Vertebrata</taxon>
        <taxon>Euteleostomi</taxon>
        <taxon>Mammalia</taxon>
        <taxon>Eutheria</taxon>
        <taxon>Laurasiatheria</taxon>
        <taxon>Artiodactyla</taxon>
        <taxon>Suina</taxon>
        <taxon>Suidae</taxon>
        <taxon>Sus</taxon>
    </lineage>
</organism>
<evidence type="ECO:0000313" key="1">
    <source>
        <dbReference type="Ensembl" id="ENSSSCP00070004256.1"/>
    </source>
</evidence>